<keyword evidence="2" id="KW-1185">Reference proteome</keyword>
<name>A0A518H280_9BACT</name>
<accession>A0A518H280</accession>
<evidence type="ECO:0000313" key="1">
    <source>
        <dbReference type="EMBL" id="QDV34956.1"/>
    </source>
</evidence>
<dbReference type="AlphaFoldDB" id="A0A518H280"/>
<protein>
    <submittedName>
        <fullName evidence="1">Uncharacterized protein</fullName>
    </submittedName>
</protein>
<sequence>MLSISNIHHDNGTFRVVRNGLDFVIVVSSEGHGQAKRATFTAESEAPIDKAIALRKAMDEADRLAAKKA</sequence>
<gene>
    <name evidence="1" type="ORF">ElP_28530</name>
</gene>
<dbReference type="Proteomes" id="UP000317835">
    <property type="component" value="Chromosome"/>
</dbReference>
<dbReference type="RefSeq" id="WP_145270224.1">
    <property type="nucleotide sequence ID" value="NZ_CP036426.1"/>
</dbReference>
<evidence type="ECO:0000313" key="2">
    <source>
        <dbReference type="Proteomes" id="UP000317835"/>
    </source>
</evidence>
<dbReference type="EMBL" id="CP036426">
    <property type="protein sequence ID" value="QDV34956.1"/>
    <property type="molecule type" value="Genomic_DNA"/>
</dbReference>
<organism evidence="1 2">
    <name type="scientific">Tautonia plasticadhaerens</name>
    <dbReference type="NCBI Taxonomy" id="2527974"/>
    <lineage>
        <taxon>Bacteria</taxon>
        <taxon>Pseudomonadati</taxon>
        <taxon>Planctomycetota</taxon>
        <taxon>Planctomycetia</taxon>
        <taxon>Isosphaerales</taxon>
        <taxon>Isosphaeraceae</taxon>
        <taxon>Tautonia</taxon>
    </lineage>
</organism>
<dbReference type="KEGG" id="tpla:ElP_28530"/>
<reference evidence="1 2" key="1">
    <citation type="submission" date="2019-02" db="EMBL/GenBank/DDBJ databases">
        <title>Deep-cultivation of Planctomycetes and their phenomic and genomic characterization uncovers novel biology.</title>
        <authorList>
            <person name="Wiegand S."/>
            <person name="Jogler M."/>
            <person name="Boedeker C."/>
            <person name="Pinto D."/>
            <person name="Vollmers J."/>
            <person name="Rivas-Marin E."/>
            <person name="Kohn T."/>
            <person name="Peeters S.H."/>
            <person name="Heuer A."/>
            <person name="Rast P."/>
            <person name="Oberbeckmann S."/>
            <person name="Bunk B."/>
            <person name="Jeske O."/>
            <person name="Meyerdierks A."/>
            <person name="Storesund J.E."/>
            <person name="Kallscheuer N."/>
            <person name="Luecker S."/>
            <person name="Lage O.M."/>
            <person name="Pohl T."/>
            <person name="Merkel B.J."/>
            <person name="Hornburger P."/>
            <person name="Mueller R.-W."/>
            <person name="Bruemmer F."/>
            <person name="Labrenz M."/>
            <person name="Spormann A.M."/>
            <person name="Op den Camp H."/>
            <person name="Overmann J."/>
            <person name="Amann R."/>
            <person name="Jetten M.S.M."/>
            <person name="Mascher T."/>
            <person name="Medema M.H."/>
            <person name="Devos D.P."/>
            <person name="Kaster A.-K."/>
            <person name="Ovreas L."/>
            <person name="Rohde M."/>
            <person name="Galperin M.Y."/>
            <person name="Jogler C."/>
        </authorList>
    </citation>
    <scope>NUCLEOTIDE SEQUENCE [LARGE SCALE GENOMIC DNA]</scope>
    <source>
        <strain evidence="1 2">ElP</strain>
    </source>
</reference>
<proteinExistence type="predicted"/>